<feature type="transmembrane region" description="Helical" evidence="12">
    <location>
        <begin position="118"/>
        <end position="146"/>
    </location>
</feature>
<dbReference type="Pfam" id="PF00474">
    <property type="entry name" value="SSF"/>
    <property type="match status" value="1"/>
</dbReference>
<dbReference type="Gene3D" id="1.20.1730.10">
    <property type="entry name" value="Sodium/glucose cotransporter"/>
    <property type="match status" value="1"/>
</dbReference>
<feature type="transmembrane region" description="Helical" evidence="12">
    <location>
        <begin position="6"/>
        <end position="25"/>
    </location>
</feature>
<dbReference type="PANTHER" id="PTHR42985:SF40">
    <property type="entry name" value="LD47995P-RELATED"/>
    <property type="match status" value="1"/>
</dbReference>
<feature type="transmembrane region" description="Helical" evidence="12">
    <location>
        <begin position="71"/>
        <end position="92"/>
    </location>
</feature>
<protein>
    <submittedName>
        <fullName evidence="13">Na+:solute symporter</fullName>
    </submittedName>
</protein>
<keyword evidence="10" id="KW-0739">Sodium transport</keyword>
<accession>A0ABW2INU7</accession>
<comment type="caution">
    <text evidence="13">The sequence shown here is derived from an EMBL/GenBank/DDBJ whole genome shotgun (WGS) entry which is preliminary data.</text>
</comment>
<evidence type="ECO:0000313" key="13">
    <source>
        <dbReference type="EMBL" id="MFC7292855.1"/>
    </source>
</evidence>
<evidence type="ECO:0000313" key="14">
    <source>
        <dbReference type="Proteomes" id="UP001596492"/>
    </source>
</evidence>
<evidence type="ECO:0000256" key="11">
    <source>
        <dbReference type="RuleBase" id="RU362091"/>
    </source>
</evidence>
<evidence type="ECO:0000256" key="7">
    <source>
        <dbReference type="ARBA" id="ARBA00023053"/>
    </source>
</evidence>
<feature type="transmembrane region" description="Helical" evidence="12">
    <location>
        <begin position="520"/>
        <end position="542"/>
    </location>
</feature>
<evidence type="ECO:0000256" key="4">
    <source>
        <dbReference type="ARBA" id="ARBA00022475"/>
    </source>
</evidence>
<feature type="transmembrane region" description="Helical" evidence="12">
    <location>
        <begin position="46"/>
        <end position="65"/>
    </location>
</feature>
<feature type="transmembrane region" description="Helical" evidence="12">
    <location>
        <begin position="307"/>
        <end position="329"/>
    </location>
</feature>
<name>A0ABW2INU7_9PROT</name>
<evidence type="ECO:0000256" key="9">
    <source>
        <dbReference type="ARBA" id="ARBA00023136"/>
    </source>
</evidence>
<feature type="transmembrane region" description="Helical" evidence="12">
    <location>
        <begin position="195"/>
        <end position="215"/>
    </location>
</feature>
<feature type="transmembrane region" description="Helical" evidence="12">
    <location>
        <begin position="235"/>
        <end position="253"/>
    </location>
</feature>
<dbReference type="PROSITE" id="PS50283">
    <property type="entry name" value="NA_SOLUT_SYMP_3"/>
    <property type="match status" value="1"/>
</dbReference>
<comment type="similarity">
    <text evidence="2 11">Belongs to the sodium:solute symporter (SSF) (TC 2.A.21) family.</text>
</comment>
<dbReference type="RefSeq" id="WP_382168706.1">
    <property type="nucleotide sequence ID" value="NZ_JBHTBR010000007.1"/>
</dbReference>
<evidence type="ECO:0000256" key="5">
    <source>
        <dbReference type="ARBA" id="ARBA00022692"/>
    </source>
</evidence>
<keyword evidence="4" id="KW-1003">Cell membrane</keyword>
<dbReference type="PANTHER" id="PTHR42985">
    <property type="entry name" value="SODIUM-COUPLED MONOCARBOXYLATE TRANSPORTER"/>
    <property type="match status" value="1"/>
</dbReference>
<keyword evidence="7" id="KW-0915">Sodium</keyword>
<feature type="transmembrane region" description="Helical" evidence="12">
    <location>
        <begin position="426"/>
        <end position="449"/>
    </location>
</feature>
<evidence type="ECO:0000256" key="3">
    <source>
        <dbReference type="ARBA" id="ARBA00022448"/>
    </source>
</evidence>
<feature type="transmembrane region" description="Helical" evidence="12">
    <location>
        <begin position="166"/>
        <end position="188"/>
    </location>
</feature>
<proteinExistence type="inferred from homology"/>
<evidence type="ECO:0000256" key="6">
    <source>
        <dbReference type="ARBA" id="ARBA00022989"/>
    </source>
</evidence>
<evidence type="ECO:0000256" key="12">
    <source>
        <dbReference type="SAM" id="Phobius"/>
    </source>
</evidence>
<evidence type="ECO:0000256" key="10">
    <source>
        <dbReference type="ARBA" id="ARBA00023201"/>
    </source>
</evidence>
<keyword evidence="8" id="KW-0406">Ion transport</keyword>
<keyword evidence="3" id="KW-0813">Transport</keyword>
<dbReference type="EMBL" id="JBHTBR010000007">
    <property type="protein sequence ID" value="MFC7292855.1"/>
    <property type="molecule type" value="Genomic_DNA"/>
</dbReference>
<evidence type="ECO:0000256" key="1">
    <source>
        <dbReference type="ARBA" id="ARBA00004651"/>
    </source>
</evidence>
<evidence type="ECO:0000256" key="2">
    <source>
        <dbReference type="ARBA" id="ARBA00006434"/>
    </source>
</evidence>
<feature type="transmembrane region" description="Helical" evidence="12">
    <location>
        <begin position="469"/>
        <end position="488"/>
    </location>
</feature>
<organism evidence="13 14">
    <name type="scientific">Hirschia litorea</name>
    <dbReference type="NCBI Taxonomy" id="1199156"/>
    <lineage>
        <taxon>Bacteria</taxon>
        <taxon>Pseudomonadati</taxon>
        <taxon>Pseudomonadota</taxon>
        <taxon>Alphaproteobacteria</taxon>
        <taxon>Hyphomonadales</taxon>
        <taxon>Hyphomonadaceae</taxon>
        <taxon>Hirschia</taxon>
    </lineage>
</organism>
<dbReference type="Proteomes" id="UP001596492">
    <property type="component" value="Unassembled WGS sequence"/>
</dbReference>
<dbReference type="InterPro" id="IPR038377">
    <property type="entry name" value="Na/Glc_symporter_sf"/>
</dbReference>
<evidence type="ECO:0000256" key="8">
    <source>
        <dbReference type="ARBA" id="ARBA00023065"/>
    </source>
</evidence>
<feature type="transmembrane region" description="Helical" evidence="12">
    <location>
        <begin position="393"/>
        <end position="414"/>
    </location>
</feature>
<reference evidence="14" key="1">
    <citation type="journal article" date="2019" name="Int. J. Syst. Evol. Microbiol.">
        <title>The Global Catalogue of Microorganisms (GCM) 10K type strain sequencing project: providing services to taxonomists for standard genome sequencing and annotation.</title>
        <authorList>
            <consortium name="The Broad Institute Genomics Platform"/>
            <consortium name="The Broad Institute Genome Sequencing Center for Infectious Disease"/>
            <person name="Wu L."/>
            <person name="Ma J."/>
        </authorList>
    </citation>
    <scope>NUCLEOTIDE SEQUENCE [LARGE SCALE GENOMIC DNA]</scope>
    <source>
        <strain evidence="14">CCUG 51308</strain>
    </source>
</reference>
<sequence>MSFLDYIVFGLYLLGTLGLGAFFYFRNKTSKDMFSAGGEAPWWVSGLSGFMTLFSAATFVVWGGLAYKHGIVALSINMCYGIAALAAGYFIAGRWKALGVDTPSEYISLRFGDAAVQFYIWVMLAFRIVGSAVSLYGLAVLLVPLMPLSDGHILQSEETGFLSVEWAIFLLGLIVVFYTMAGGLWAVLMTDVVQFIILSLSVVFVVVLLLIDVGGINSVIERAPPQFFDLVNDEFTWYFLVAWCLINFVTVGGEWAFAQRFISVRNVGEAKKSAYLISALYLVSPVIWLAPTLIYRIVNPDANPEQAYILASITVLPVGMVGMMAAALFSATASMVSSQLNVFAGALTYQFYQARIKPAASEAELIWVGRFASVIIGALLIGIALLIPNFGGAAKVVISKAILIVVPLMLPAVWGLFSSSISSRSVWVVAGTSVFVGVVLKGLFLEGGLLAEVEYLVNFSHWVQNSQRLVDILIGVVLPIFVMSILQIRSKGVDEGWRRVEAIEPKIETRPIASIYDSTPAWIVVIALGVSAAIMIVIALLTEENRRELMVFVGVLLAIGLIVLRSNFKMNDAKQKLTRL</sequence>
<keyword evidence="14" id="KW-1185">Reference proteome</keyword>
<keyword evidence="6 12" id="KW-1133">Transmembrane helix</keyword>
<feature type="transmembrane region" description="Helical" evidence="12">
    <location>
        <begin position="274"/>
        <end position="295"/>
    </location>
</feature>
<keyword evidence="5 12" id="KW-0812">Transmembrane</keyword>
<dbReference type="InterPro" id="IPR001734">
    <property type="entry name" value="Na/solute_symporter"/>
</dbReference>
<dbReference type="InterPro" id="IPR051163">
    <property type="entry name" value="Sodium:Solute_Symporter_SSF"/>
</dbReference>
<keyword evidence="9 12" id="KW-0472">Membrane</keyword>
<feature type="transmembrane region" description="Helical" evidence="12">
    <location>
        <begin position="365"/>
        <end position="387"/>
    </location>
</feature>
<feature type="transmembrane region" description="Helical" evidence="12">
    <location>
        <begin position="548"/>
        <end position="568"/>
    </location>
</feature>
<comment type="subcellular location">
    <subcellularLocation>
        <location evidence="1">Cell membrane</location>
        <topology evidence="1">Multi-pass membrane protein</topology>
    </subcellularLocation>
</comment>
<gene>
    <name evidence="13" type="ORF">ACFQS8_14585</name>
</gene>